<dbReference type="CDD" id="cd08041">
    <property type="entry name" value="OBF_kDNA_ligase_like"/>
    <property type="match status" value="1"/>
</dbReference>
<dbReference type="Pfam" id="PF14743">
    <property type="entry name" value="DNA_ligase_OB_2"/>
    <property type="match status" value="1"/>
</dbReference>
<keyword evidence="2" id="KW-0436">Ligase</keyword>
<dbReference type="Pfam" id="PF01068">
    <property type="entry name" value="DNA_ligase_A_M"/>
    <property type="match status" value="1"/>
</dbReference>
<reference evidence="8" key="1">
    <citation type="journal article" date="2020" name="Nature">
        <title>Giant virus diversity and host interactions through global metagenomics.</title>
        <authorList>
            <person name="Schulz F."/>
            <person name="Roux S."/>
            <person name="Paez-Espino D."/>
            <person name="Jungbluth S."/>
            <person name="Walsh D.A."/>
            <person name="Denef V.J."/>
            <person name="McMahon K.D."/>
            <person name="Konstantinidis K.T."/>
            <person name="Eloe-Fadrosh E.A."/>
            <person name="Kyrpides N.C."/>
            <person name="Woyke T."/>
        </authorList>
    </citation>
    <scope>NUCLEOTIDE SEQUENCE</scope>
    <source>
        <strain evidence="8">GVMAG-S-1101169-75</strain>
    </source>
</reference>
<evidence type="ECO:0000256" key="3">
    <source>
        <dbReference type="ARBA" id="ARBA00022705"/>
    </source>
</evidence>
<feature type="domain" description="ATP-dependent DNA ligase family profile" evidence="6">
    <location>
        <begin position="199"/>
        <end position="320"/>
    </location>
</feature>
<dbReference type="AlphaFoldDB" id="A0A6C0K2J7"/>
<dbReference type="GO" id="GO:0005524">
    <property type="term" value="F:ATP binding"/>
    <property type="evidence" value="ECO:0007669"/>
    <property type="project" value="InterPro"/>
</dbReference>
<keyword evidence="3" id="KW-0235">DNA replication</keyword>
<dbReference type="SUPFAM" id="SSF50249">
    <property type="entry name" value="Nucleic acid-binding proteins"/>
    <property type="match status" value="1"/>
</dbReference>
<dbReference type="Gene3D" id="3.30.470.30">
    <property type="entry name" value="DNA ligase/mRNA capping enzyme"/>
    <property type="match status" value="1"/>
</dbReference>
<evidence type="ECO:0000256" key="1">
    <source>
        <dbReference type="ARBA" id="ARBA00001968"/>
    </source>
</evidence>
<dbReference type="InterPro" id="IPR050326">
    <property type="entry name" value="NAD_dep_DNA_ligaseB"/>
</dbReference>
<keyword evidence="4" id="KW-0227">DNA damage</keyword>
<dbReference type="Gene3D" id="2.40.50.140">
    <property type="entry name" value="Nucleic acid-binding proteins"/>
    <property type="match status" value="1"/>
</dbReference>
<organism evidence="8">
    <name type="scientific">viral metagenome</name>
    <dbReference type="NCBI Taxonomy" id="1070528"/>
    <lineage>
        <taxon>unclassified sequences</taxon>
        <taxon>metagenomes</taxon>
        <taxon>organismal metagenomes</taxon>
    </lineage>
</organism>
<sequence length="402" mass="46411">MQNILCLRDARINPLLSSYQHLLREDNYFKCLPLIIASLPSAEEQQKALEQSLHRDLLQRYAQSWPEICQKLISMLSSPKTREEKTALFLSLQNPPLVPKSIQILGKNLSALTMDPEQEIPITLWNPATGVMKYKQLRPREVETNPTLYLRPYIGYYVSRKYDGWQMTWNGATRKLTSHTGKIVFDAPEWWTRFLPAQYTIAGELIIPGKQAAKVSSLRKKTCPDWATALFMAFDILGTVSVPFEKRTKKLQQIVERSCGQDPTCPFRYVEQVKMKSVENIWEYFKKITYDQGGQGIVITRPGSFYVPGGSRSNERLKLKKREDTEGIVIGYNEDGMRLTSLLVRMVTNRAVFNLGVGFTDKERHDYKKEFPIGSLIKFSYRELTDEGKPKEARFVQHRLDK</sequence>
<proteinExistence type="predicted"/>
<evidence type="ECO:0000256" key="2">
    <source>
        <dbReference type="ARBA" id="ARBA00022598"/>
    </source>
</evidence>
<dbReference type="InterPro" id="IPR012310">
    <property type="entry name" value="DNA_ligase_ATP-dep_cent"/>
</dbReference>
<name>A0A6C0K2J7_9ZZZZ</name>
<dbReference type="Gene3D" id="3.30.1490.70">
    <property type="match status" value="1"/>
</dbReference>
<evidence type="ECO:0000259" key="6">
    <source>
        <dbReference type="Pfam" id="PF01068"/>
    </source>
</evidence>
<protein>
    <recommendedName>
        <fullName evidence="9">DNA ligase domain protein</fullName>
    </recommendedName>
</protein>
<evidence type="ECO:0000313" key="8">
    <source>
        <dbReference type="EMBL" id="QHU11949.1"/>
    </source>
</evidence>
<feature type="domain" description="DNA ligase OB-like" evidence="7">
    <location>
        <begin position="339"/>
        <end position="399"/>
    </location>
</feature>
<dbReference type="InterPro" id="IPR029319">
    <property type="entry name" value="DNA_ligase_OB"/>
</dbReference>
<dbReference type="SUPFAM" id="SSF56091">
    <property type="entry name" value="DNA ligase/mRNA capping enzyme, catalytic domain"/>
    <property type="match status" value="1"/>
</dbReference>
<dbReference type="InterPro" id="IPR012340">
    <property type="entry name" value="NA-bd_OB-fold"/>
</dbReference>
<keyword evidence="5" id="KW-0234">DNA repair</keyword>
<dbReference type="GO" id="GO:0003910">
    <property type="term" value="F:DNA ligase (ATP) activity"/>
    <property type="evidence" value="ECO:0007669"/>
    <property type="project" value="InterPro"/>
</dbReference>
<evidence type="ECO:0000256" key="4">
    <source>
        <dbReference type="ARBA" id="ARBA00022763"/>
    </source>
</evidence>
<dbReference type="EMBL" id="MN740793">
    <property type="protein sequence ID" value="QHU11949.1"/>
    <property type="molecule type" value="Genomic_DNA"/>
</dbReference>
<dbReference type="PANTHER" id="PTHR47810:SF1">
    <property type="entry name" value="DNA LIGASE B"/>
    <property type="match status" value="1"/>
</dbReference>
<dbReference type="PANTHER" id="PTHR47810">
    <property type="entry name" value="DNA LIGASE"/>
    <property type="match status" value="1"/>
</dbReference>
<evidence type="ECO:0000259" key="7">
    <source>
        <dbReference type="Pfam" id="PF14743"/>
    </source>
</evidence>
<dbReference type="GO" id="GO:0006260">
    <property type="term" value="P:DNA replication"/>
    <property type="evidence" value="ECO:0007669"/>
    <property type="project" value="UniProtKB-KW"/>
</dbReference>
<dbReference type="GO" id="GO:0006281">
    <property type="term" value="P:DNA repair"/>
    <property type="evidence" value="ECO:0007669"/>
    <property type="project" value="UniProtKB-KW"/>
</dbReference>
<evidence type="ECO:0008006" key="9">
    <source>
        <dbReference type="Google" id="ProtNLM"/>
    </source>
</evidence>
<evidence type="ECO:0000256" key="5">
    <source>
        <dbReference type="ARBA" id="ARBA00023204"/>
    </source>
</evidence>
<dbReference type="GO" id="GO:0006310">
    <property type="term" value="P:DNA recombination"/>
    <property type="evidence" value="ECO:0007669"/>
    <property type="project" value="InterPro"/>
</dbReference>
<comment type="cofactor">
    <cofactor evidence="1">
        <name>a divalent metal cation</name>
        <dbReference type="ChEBI" id="CHEBI:60240"/>
    </cofactor>
</comment>
<accession>A0A6C0K2J7</accession>